<evidence type="ECO:0000259" key="2">
    <source>
        <dbReference type="SMART" id="SM00347"/>
    </source>
</evidence>
<dbReference type="Gene3D" id="1.10.10.10">
    <property type="entry name" value="Winged helix-like DNA-binding domain superfamily/Winged helix DNA-binding domain"/>
    <property type="match status" value="1"/>
</dbReference>
<organism evidence="3 4">
    <name type="scientific">Streptomyces albiaxialis</name>
    <dbReference type="NCBI Taxonomy" id="329523"/>
    <lineage>
        <taxon>Bacteria</taxon>
        <taxon>Bacillati</taxon>
        <taxon>Actinomycetota</taxon>
        <taxon>Actinomycetes</taxon>
        <taxon>Kitasatosporales</taxon>
        <taxon>Streptomycetaceae</taxon>
        <taxon>Streptomyces</taxon>
    </lineage>
</organism>
<reference evidence="4" key="1">
    <citation type="journal article" date="2019" name="Int. J. Syst. Evol. Microbiol.">
        <title>The Global Catalogue of Microorganisms (GCM) 10K type strain sequencing project: providing services to taxonomists for standard genome sequencing and annotation.</title>
        <authorList>
            <consortium name="The Broad Institute Genomics Platform"/>
            <consortium name="The Broad Institute Genome Sequencing Center for Infectious Disease"/>
            <person name="Wu L."/>
            <person name="Ma J."/>
        </authorList>
    </citation>
    <scope>NUCLEOTIDE SEQUENCE [LARGE SCALE GENOMIC DNA]</scope>
    <source>
        <strain evidence="4">JCM 15478</strain>
    </source>
</reference>
<dbReference type="InterPro" id="IPR000835">
    <property type="entry name" value="HTH_MarR-typ"/>
</dbReference>
<evidence type="ECO:0000313" key="3">
    <source>
        <dbReference type="EMBL" id="GAA2096288.1"/>
    </source>
</evidence>
<protein>
    <submittedName>
        <fullName evidence="3">MarR family winged helix-turn-helix transcriptional regulator</fullName>
    </submittedName>
</protein>
<gene>
    <name evidence="3" type="ORF">GCM10009801_65730</name>
</gene>
<dbReference type="InterPro" id="IPR036390">
    <property type="entry name" value="WH_DNA-bd_sf"/>
</dbReference>
<feature type="domain" description="HTH marR-type" evidence="2">
    <location>
        <begin position="38"/>
        <end position="139"/>
    </location>
</feature>
<dbReference type="EMBL" id="BAAAPE010000016">
    <property type="protein sequence ID" value="GAA2096288.1"/>
    <property type="molecule type" value="Genomic_DNA"/>
</dbReference>
<name>A0ABP5I8W0_9ACTN</name>
<comment type="caution">
    <text evidence="3">The sequence shown here is derived from an EMBL/GenBank/DDBJ whole genome shotgun (WGS) entry which is preliminary data.</text>
</comment>
<keyword evidence="4" id="KW-1185">Reference proteome</keyword>
<evidence type="ECO:0000256" key="1">
    <source>
        <dbReference type="SAM" id="MobiDB-lite"/>
    </source>
</evidence>
<dbReference type="Proteomes" id="UP001500016">
    <property type="component" value="Unassembled WGS sequence"/>
</dbReference>
<dbReference type="RefSeq" id="WP_344533435.1">
    <property type="nucleotide sequence ID" value="NZ_BAAAPE010000016.1"/>
</dbReference>
<dbReference type="SMART" id="SM00347">
    <property type="entry name" value="HTH_MARR"/>
    <property type="match status" value="1"/>
</dbReference>
<dbReference type="SUPFAM" id="SSF46785">
    <property type="entry name" value="Winged helix' DNA-binding domain"/>
    <property type="match status" value="1"/>
</dbReference>
<accession>A0ABP5I8W0</accession>
<dbReference type="InterPro" id="IPR036388">
    <property type="entry name" value="WH-like_DNA-bd_sf"/>
</dbReference>
<evidence type="ECO:0000313" key="4">
    <source>
        <dbReference type="Proteomes" id="UP001500016"/>
    </source>
</evidence>
<feature type="compositionally biased region" description="Pro residues" evidence="1">
    <location>
        <begin position="7"/>
        <end position="17"/>
    </location>
</feature>
<proteinExistence type="predicted"/>
<dbReference type="Pfam" id="PF12802">
    <property type="entry name" value="MarR_2"/>
    <property type="match status" value="1"/>
</dbReference>
<sequence length="161" mass="17423">MNGREPAPGPDSGPGPGPGEALFAFVRHWSRKSSGGDPSVAEQGRLVLVTEAVHALERRGAAATVNGVADEIGIDQSGASRLVKGATEAGYLTLRPSETDGRRRHATVTPSGHALLEHAHAWQERVFDRLTEGWSERRRRDFREAMTELMDRSYGLEGPDA</sequence>
<dbReference type="InterPro" id="IPR039422">
    <property type="entry name" value="MarR/SlyA-like"/>
</dbReference>
<dbReference type="PANTHER" id="PTHR33164">
    <property type="entry name" value="TRANSCRIPTIONAL REGULATOR, MARR FAMILY"/>
    <property type="match status" value="1"/>
</dbReference>
<dbReference type="PANTHER" id="PTHR33164:SF57">
    <property type="entry name" value="MARR-FAMILY TRANSCRIPTIONAL REGULATOR"/>
    <property type="match status" value="1"/>
</dbReference>
<feature type="region of interest" description="Disordered" evidence="1">
    <location>
        <begin position="1"/>
        <end position="21"/>
    </location>
</feature>